<evidence type="ECO:0000313" key="1">
    <source>
        <dbReference type="EMBL" id="GIX89707.1"/>
    </source>
</evidence>
<reference evidence="1 2" key="1">
    <citation type="submission" date="2021-06" db="EMBL/GenBank/DDBJ databases">
        <title>Caerostris extrusa draft genome.</title>
        <authorList>
            <person name="Kono N."/>
            <person name="Arakawa K."/>
        </authorList>
    </citation>
    <scope>NUCLEOTIDE SEQUENCE [LARGE SCALE GENOMIC DNA]</scope>
</reference>
<organism evidence="1 2">
    <name type="scientific">Caerostris extrusa</name>
    <name type="common">Bark spider</name>
    <name type="synonym">Caerostris bankana</name>
    <dbReference type="NCBI Taxonomy" id="172846"/>
    <lineage>
        <taxon>Eukaryota</taxon>
        <taxon>Metazoa</taxon>
        <taxon>Ecdysozoa</taxon>
        <taxon>Arthropoda</taxon>
        <taxon>Chelicerata</taxon>
        <taxon>Arachnida</taxon>
        <taxon>Araneae</taxon>
        <taxon>Araneomorphae</taxon>
        <taxon>Entelegynae</taxon>
        <taxon>Araneoidea</taxon>
        <taxon>Araneidae</taxon>
        <taxon>Caerostris</taxon>
    </lineage>
</organism>
<dbReference type="EMBL" id="BPLR01021447">
    <property type="protein sequence ID" value="GIX89707.1"/>
    <property type="molecule type" value="Genomic_DNA"/>
</dbReference>
<accession>A0AAV4NXP3</accession>
<dbReference type="AlphaFoldDB" id="A0AAV4NXP3"/>
<proteinExistence type="predicted"/>
<name>A0AAV4NXP3_CAEEX</name>
<comment type="caution">
    <text evidence="1">The sequence shown here is derived from an EMBL/GenBank/DDBJ whole genome shotgun (WGS) entry which is preliminary data.</text>
</comment>
<sequence length="108" mass="12240">MDKKERNWIYCWGIAAKKFLTMCIDSELAYGLGSPGTHTRSIANAKKYDSTLERGNPKQLPPFFTMGVSLTFLGHKKTRNNLSLGLSSEKTAISRLLSKSNRTYVQHW</sequence>
<gene>
    <name evidence="1" type="ORF">CEXT_515611</name>
</gene>
<evidence type="ECO:0000313" key="2">
    <source>
        <dbReference type="Proteomes" id="UP001054945"/>
    </source>
</evidence>
<dbReference type="Proteomes" id="UP001054945">
    <property type="component" value="Unassembled WGS sequence"/>
</dbReference>
<keyword evidence="2" id="KW-1185">Reference proteome</keyword>
<protein>
    <submittedName>
        <fullName evidence="1">Uncharacterized protein</fullName>
    </submittedName>
</protein>